<accession>A0A1M5XZ42</accession>
<name>A0A1M5XZ42_9CLOT</name>
<comment type="similarity">
    <text evidence="1">Belongs to the peptidase U62 family.</text>
</comment>
<dbReference type="GO" id="GO:0008237">
    <property type="term" value="F:metallopeptidase activity"/>
    <property type="evidence" value="ECO:0007669"/>
    <property type="project" value="InterPro"/>
</dbReference>
<dbReference type="EMBL" id="FQXP01000010">
    <property type="protein sequence ID" value="SHI05081.1"/>
    <property type="molecule type" value="Genomic_DNA"/>
</dbReference>
<keyword evidence="4" id="KW-1185">Reference proteome</keyword>
<dbReference type="PANTHER" id="PTHR30624">
    <property type="entry name" value="UNCHARACTERIZED PROTEIN TLDD AND PMBA"/>
    <property type="match status" value="1"/>
</dbReference>
<sequence length="475" mass="53730">MRAQNSVYLNTIKPYLKQLIDILYEDFQYVSILATDCKGKKYVVSQNSNSIEPNMLNERGFVVKVYNGKSYSEYSFNEINKENILELAHKIKSEIKDTHNNFQENFNIREYDIIKEARDTRTFEKGVKIHPIVVKESDIIEALNDSRKKGIELSSLIKELKLVYEYLNINKLFLTSQTEFFQSYLYSVGMRLCVVEKDGKVKYDYESFSGLKGIELLEELDKDIENFINNTIELLDSMPMVPGYYDVICSPDVSGLIAHEAFGHGVEMDMFVKERAKAKNEIGNYVASELVNMYDGALGMEHVASYSFDDEGNLASNTKIIDKGILKEGISDEISAMELGTKPTGNGRRESFKRKAYSRMSNTYFCPGDSELDEMINSIEYGFLLEGVQSGMEDPKNWGIQCIVTKAKEIKNGKFTGKIYSPIIITGYVPDVLKSITMISRDLAMDGAGICGKGYKEYVKVSSGGPYIKAKVRLG</sequence>
<proteinExistence type="inferred from homology"/>
<dbReference type="AlphaFoldDB" id="A0A1M5XZ42"/>
<dbReference type="InterPro" id="IPR051463">
    <property type="entry name" value="Peptidase_U62_metallo"/>
</dbReference>
<reference evidence="3 4" key="1">
    <citation type="submission" date="2016-11" db="EMBL/GenBank/DDBJ databases">
        <authorList>
            <person name="Jaros S."/>
            <person name="Januszkiewicz K."/>
            <person name="Wedrychowicz H."/>
        </authorList>
    </citation>
    <scope>NUCLEOTIDE SEQUENCE [LARGE SCALE GENOMIC DNA]</scope>
    <source>
        <strain evidence="3 4">DSM 3089</strain>
    </source>
</reference>
<evidence type="ECO:0000313" key="4">
    <source>
        <dbReference type="Proteomes" id="UP000184526"/>
    </source>
</evidence>
<protein>
    <submittedName>
        <fullName evidence="3">TldD protein</fullName>
    </submittedName>
</protein>
<evidence type="ECO:0000256" key="1">
    <source>
        <dbReference type="ARBA" id="ARBA00005836"/>
    </source>
</evidence>
<dbReference type="PANTHER" id="PTHR30624:SF4">
    <property type="entry name" value="METALLOPROTEASE TLDD"/>
    <property type="match status" value="1"/>
</dbReference>
<evidence type="ECO:0000313" key="3">
    <source>
        <dbReference type="EMBL" id="SHI05081.1"/>
    </source>
</evidence>
<feature type="domain" description="Metalloprotease TldD/E C-terminal" evidence="2">
    <location>
        <begin position="243"/>
        <end position="469"/>
    </location>
</feature>
<dbReference type="OrthoDB" id="9803213at2"/>
<dbReference type="InterPro" id="IPR045569">
    <property type="entry name" value="Metalloprtase-TldD/E_C"/>
</dbReference>
<dbReference type="Pfam" id="PF19289">
    <property type="entry name" value="PmbA_TldD_3rd"/>
    <property type="match status" value="1"/>
</dbReference>
<dbReference type="GO" id="GO:0005829">
    <property type="term" value="C:cytosol"/>
    <property type="evidence" value="ECO:0007669"/>
    <property type="project" value="TreeGrafter"/>
</dbReference>
<dbReference type="SUPFAM" id="SSF111283">
    <property type="entry name" value="Putative modulator of DNA gyrase, PmbA/TldD"/>
    <property type="match status" value="1"/>
</dbReference>
<dbReference type="Proteomes" id="UP000184526">
    <property type="component" value="Unassembled WGS sequence"/>
</dbReference>
<dbReference type="RefSeq" id="WP_072832402.1">
    <property type="nucleotide sequence ID" value="NZ_FQXP01000010.1"/>
</dbReference>
<gene>
    <name evidence="3" type="ORF">SAMN02745196_02556</name>
</gene>
<dbReference type="InterPro" id="IPR036059">
    <property type="entry name" value="TldD/PmbA_sf"/>
</dbReference>
<dbReference type="STRING" id="1121306.SAMN02745196_02556"/>
<organism evidence="3 4">
    <name type="scientific">Clostridium collagenovorans DSM 3089</name>
    <dbReference type="NCBI Taxonomy" id="1121306"/>
    <lineage>
        <taxon>Bacteria</taxon>
        <taxon>Bacillati</taxon>
        <taxon>Bacillota</taxon>
        <taxon>Clostridia</taxon>
        <taxon>Eubacteriales</taxon>
        <taxon>Clostridiaceae</taxon>
        <taxon>Clostridium</taxon>
    </lineage>
</organism>
<dbReference type="GO" id="GO:0006508">
    <property type="term" value="P:proteolysis"/>
    <property type="evidence" value="ECO:0007669"/>
    <property type="project" value="InterPro"/>
</dbReference>
<evidence type="ECO:0000259" key="2">
    <source>
        <dbReference type="Pfam" id="PF19289"/>
    </source>
</evidence>